<comment type="caution">
    <text evidence="1">The sequence shown here is derived from an EMBL/GenBank/DDBJ whole genome shotgun (WGS) entry which is preliminary data.</text>
</comment>
<reference evidence="1 2" key="1">
    <citation type="submission" date="2018-06" db="EMBL/GenBank/DDBJ databases">
        <title>Extensive metabolic versatility and redundancy in microbially diverse, dynamic hydrothermal sediments.</title>
        <authorList>
            <person name="Dombrowski N."/>
            <person name="Teske A."/>
            <person name="Baker B.J."/>
        </authorList>
    </citation>
    <scope>NUCLEOTIDE SEQUENCE [LARGE SCALE GENOMIC DNA]</scope>
    <source>
        <strain evidence="1">B66_G16</strain>
    </source>
</reference>
<sequence length="66" mass="7650">MTVKHLRDFYRKDPEGFYILLISEEELSKVCEVEGLRVEKAGPKFVVKTKSRACLDKLLRKLGKLP</sequence>
<proteinExistence type="predicted"/>
<gene>
    <name evidence="1" type="ORF">DRJ31_01470</name>
</gene>
<name>A0A497EU21_9CREN</name>
<protein>
    <submittedName>
        <fullName evidence="1">Uncharacterized protein</fullName>
    </submittedName>
</protein>
<accession>A0A497EU21</accession>
<dbReference type="AlphaFoldDB" id="A0A497EU21"/>
<organism evidence="1 2">
    <name type="scientific">Thermoproteota archaeon</name>
    <dbReference type="NCBI Taxonomy" id="2056631"/>
    <lineage>
        <taxon>Archaea</taxon>
        <taxon>Thermoproteota</taxon>
    </lineage>
</organism>
<evidence type="ECO:0000313" key="2">
    <source>
        <dbReference type="Proteomes" id="UP000278475"/>
    </source>
</evidence>
<dbReference type="EMBL" id="QMQV01000006">
    <property type="protein sequence ID" value="RLE50431.1"/>
    <property type="molecule type" value="Genomic_DNA"/>
</dbReference>
<dbReference type="Proteomes" id="UP000278475">
    <property type="component" value="Unassembled WGS sequence"/>
</dbReference>
<evidence type="ECO:0000313" key="1">
    <source>
        <dbReference type="EMBL" id="RLE50431.1"/>
    </source>
</evidence>